<name>X0WII9_9ZZZZ</name>
<dbReference type="AlphaFoldDB" id="X0WII9"/>
<accession>X0WII9</accession>
<comment type="caution">
    <text evidence="2">The sequence shown here is derived from an EMBL/GenBank/DDBJ whole genome shotgun (WGS) entry which is preliminary data.</text>
</comment>
<protein>
    <submittedName>
        <fullName evidence="2">Uncharacterized protein</fullName>
    </submittedName>
</protein>
<dbReference type="EMBL" id="BARS01041271">
    <property type="protein sequence ID" value="GAG30460.1"/>
    <property type="molecule type" value="Genomic_DNA"/>
</dbReference>
<keyword evidence="1" id="KW-1133">Transmembrane helix</keyword>
<organism evidence="2">
    <name type="scientific">marine sediment metagenome</name>
    <dbReference type="NCBI Taxonomy" id="412755"/>
    <lineage>
        <taxon>unclassified sequences</taxon>
        <taxon>metagenomes</taxon>
        <taxon>ecological metagenomes</taxon>
    </lineage>
</organism>
<evidence type="ECO:0000256" key="1">
    <source>
        <dbReference type="SAM" id="Phobius"/>
    </source>
</evidence>
<keyword evidence="1" id="KW-0812">Transmembrane</keyword>
<keyword evidence="1" id="KW-0472">Membrane</keyword>
<feature type="transmembrane region" description="Helical" evidence="1">
    <location>
        <begin position="6"/>
        <end position="27"/>
    </location>
</feature>
<reference evidence="2" key="1">
    <citation type="journal article" date="2014" name="Front. Microbiol.">
        <title>High frequency of phylogenetically diverse reductive dehalogenase-homologous genes in deep subseafloor sedimentary metagenomes.</title>
        <authorList>
            <person name="Kawai M."/>
            <person name="Futagami T."/>
            <person name="Toyoda A."/>
            <person name="Takaki Y."/>
            <person name="Nishi S."/>
            <person name="Hori S."/>
            <person name="Arai W."/>
            <person name="Tsubouchi T."/>
            <person name="Morono Y."/>
            <person name="Uchiyama I."/>
            <person name="Ito T."/>
            <person name="Fujiyama A."/>
            <person name="Inagaki F."/>
            <person name="Takami H."/>
        </authorList>
    </citation>
    <scope>NUCLEOTIDE SEQUENCE</scope>
    <source>
        <strain evidence="2">Expedition CK06-06</strain>
    </source>
</reference>
<sequence>MDYLNEILIGVGSALVLSIITAVRTFFQQIKQMKIRLTKLEADVRANKQSDKKIEEIVMRMIHKKL</sequence>
<gene>
    <name evidence="2" type="ORF">S01H1_62793</name>
</gene>
<evidence type="ECO:0000313" key="2">
    <source>
        <dbReference type="EMBL" id="GAG30460.1"/>
    </source>
</evidence>
<proteinExistence type="predicted"/>